<feature type="domain" description="EGF-like" evidence="3">
    <location>
        <begin position="282"/>
        <end position="316"/>
    </location>
</feature>
<dbReference type="SUPFAM" id="SSF57184">
    <property type="entry name" value="Growth factor receptor domain"/>
    <property type="match status" value="1"/>
</dbReference>
<dbReference type="GeneID" id="111115548"/>
<dbReference type="SUPFAM" id="SSF49785">
    <property type="entry name" value="Galactose-binding domain-like"/>
    <property type="match status" value="1"/>
</dbReference>
<protein>
    <submittedName>
        <fullName evidence="5">Neurogenic locus Notch protein-like</fullName>
    </submittedName>
</protein>
<dbReference type="PANTHER" id="PTHR24043:SF8">
    <property type="entry name" value="EGF-LIKE DOMAIN-CONTAINING PROTEIN"/>
    <property type="match status" value="1"/>
</dbReference>
<keyword evidence="2" id="KW-1133">Transmembrane helix</keyword>
<keyword evidence="2" id="KW-0812">Transmembrane</keyword>
<dbReference type="Proteomes" id="UP000694844">
    <property type="component" value="Chromosome 9"/>
</dbReference>
<evidence type="ECO:0000256" key="2">
    <source>
        <dbReference type="SAM" id="Phobius"/>
    </source>
</evidence>
<keyword evidence="1" id="KW-0245">EGF-like domain</keyword>
<dbReference type="Gene3D" id="2.170.300.10">
    <property type="entry name" value="Tie2 ligand-binding domain superfamily"/>
    <property type="match status" value="1"/>
</dbReference>
<dbReference type="KEGG" id="cvn:111115548"/>
<dbReference type="RefSeq" id="XP_022310034.1">
    <property type="nucleotide sequence ID" value="XM_022454326.1"/>
</dbReference>
<feature type="domain" description="EGF-like" evidence="3">
    <location>
        <begin position="196"/>
        <end position="225"/>
    </location>
</feature>
<dbReference type="PANTHER" id="PTHR24043">
    <property type="entry name" value="SCAVENGER RECEPTOR CLASS F"/>
    <property type="match status" value="1"/>
</dbReference>
<accession>A0A8B8C4K6</accession>
<dbReference type="InterPro" id="IPR000742">
    <property type="entry name" value="EGF"/>
</dbReference>
<dbReference type="SMART" id="SM00181">
    <property type="entry name" value="EGF"/>
    <property type="match status" value="4"/>
</dbReference>
<dbReference type="AlphaFoldDB" id="A0A8B8C4K6"/>
<name>A0A8B8C4K6_CRAVI</name>
<feature type="transmembrane region" description="Helical" evidence="2">
    <location>
        <begin position="378"/>
        <end position="400"/>
    </location>
</feature>
<feature type="domain" description="EGF-like" evidence="3">
    <location>
        <begin position="236"/>
        <end position="271"/>
    </location>
</feature>
<proteinExistence type="predicted"/>
<reference evidence="5" key="1">
    <citation type="submission" date="2025-08" db="UniProtKB">
        <authorList>
            <consortium name="RefSeq"/>
        </authorList>
    </citation>
    <scope>IDENTIFICATION</scope>
    <source>
        <tissue evidence="5">Whole sample</tissue>
    </source>
</reference>
<dbReference type="InterPro" id="IPR008979">
    <property type="entry name" value="Galactose-bd-like_sf"/>
</dbReference>
<dbReference type="InterPro" id="IPR009030">
    <property type="entry name" value="Growth_fac_rcpt_cys_sf"/>
</dbReference>
<sequence length="437" mass="49174">MVTVYGIISFVTAVYAYENLALHKPTHQHHPYQGDSLDRVNASDVVDGMTLNVSVSEEHCILSDERQETATWWVNLTRISSIHHITTYYMTGTTEWGPSNEFTRAFLGFSIHISNTTEKENGIICFKDTNFTAITIPKVFNITCPYHGQYVIYYNQRLHDVQYPKDYSAFAYNDLCEFEVYGCPVPGFYGVNCSTPCPDPNCRYCHIETGTCQGCLPGYQGHRCGLVCAHGLFGDGCKNKCGNCANNTKCHHVTGTCLHGCEPGYLEDDCSLKCESGKFGMNCTEICGHCSNASCNHVNGTCVSGCTPGYYGSFCQKVCEFGYYGTGCRHECSTFCKNSRKCNHISGFCDEGCKRGWHGHDCLELYLDDTNKSTPFNLTGFLISLSVQIIFLFSFIWCIYHRRGKCGIALRTLFRCVARRRKLEDDDSTDEYHVYDM</sequence>
<dbReference type="OrthoDB" id="10252017at2759"/>
<keyword evidence="2" id="KW-0472">Membrane</keyword>
<evidence type="ECO:0000313" key="4">
    <source>
        <dbReference type="Proteomes" id="UP000694844"/>
    </source>
</evidence>
<organism evidence="4 5">
    <name type="scientific">Crassostrea virginica</name>
    <name type="common">Eastern oyster</name>
    <dbReference type="NCBI Taxonomy" id="6565"/>
    <lineage>
        <taxon>Eukaryota</taxon>
        <taxon>Metazoa</taxon>
        <taxon>Spiralia</taxon>
        <taxon>Lophotrochozoa</taxon>
        <taxon>Mollusca</taxon>
        <taxon>Bivalvia</taxon>
        <taxon>Autobranchia</taxon>
        <taxon>Pteriomorphia</taxon>
        <taxon>Ostreida</taxon>
        <taxon>Ostreoidea</taxon>
        <taxon>Ostreidae</taxon>
        <taxon>Crassostrea</taxon>
    </lineage>
</organism>
<gene>
    <name evidence="5" type="primary">LOC111115548</name>
</gene>
<evidence type="ECO:0000313" key="5">
    <source>
        <dbReference type="RefSeq" id="XP_022310034.1"/>
    </source>
</evidence>
<evidence type="ECO:0000259" key="3">
    <source>
        <dbReference type="SMART" id="SM00181"/>
    </source>
</evidence>
<evidence type="ECO:0000256" key="1">
    <source>
        <dbReference type="ARBA" id="ARBA00022536"/>
    </source>
</evidence>
<keyword evidence="4" id="KW-1185">Reference proteome</keyword>
<dbReference type="InterPro" id="IPR042635">
    <property type="entry name" value="MEGF10/SREC1/2-like"/>
</dbReference>
<dbReference type="Gene3D" id="2.60.120.260">
    <property type="entry name" value="Galactose-binding domain-like"/>
    <property type="match status" value="1"/>
</dbReference>
<dbReference type="GO" id="GO:0005044">
    <property type="term" value="F:scavenger receptor activity"/>
    <property type="evidence" value="ECO:0007669"/>
    <property type="project" value="InterPro"/>
</dbReference>
<feature type="domain" description="EGF-like" evidence="3">
    <location>
        <begin position="331"/>
        <end position="363"/>
    </location>
</feature>